<dbReference type="PROSITE" id="PS51675">
    <property type="entry name" value="SAM_MT_TRM10"/>
    <property type="match status" value="1"/>
</dbReference>
<proteinExistence type="predicted"/>
<keyword evidence="1 5" id="KW-0489">Methyltransferase</keyword>
<evidence type="ECO:0000313" key="6">
    <source>
        <dbReference type="Proteomes" id="UP000230423"/>
    </source>
</evidence>
<dbReference type="PANTHER" id="PTHR13563:SF5">
    <property type="entry name" value="TRNA METHYLTRANSFERASE 10 HOMOLOG C"/>
    <property type="match status" value="1"/>
</dbReference>
<evidence type="ECO:0000313" key="5">
    <source>
        <dbReference type="EMBL" id="PIO60186.1"/>
    </source>
</evidence>
<dbReference type="GO" id="GO:0000049">
    <property type="term" value="F:tRNA binding"/>
    <property type="evidence" value="ECO:0007669"/>
    <property type="project" value="TreeGrafter"/>
</dbReference>
<dbReference type="PANTHER" id="PTHR13563">
    <property type="entry name" value="TRNA (GUANINE-9-) METHYLTRANSFERASE"/>
    <property type="match status" value="1"/>
</dbReference>
<dbReference type="Proteomes" id="UP000230423">
    <property type="component" value="Unassembled WGS sequence"/>
</dbReference>
<dbReference type="GO" id="GO:0070131">
    <property type="term" value="P:positive regulation of mitochondrial translation"/>
    <property type="evidence" value="ECO:0007669"/>
    <property type="project" value="TreeGrafter"/>
</dbReference>
<organism evidence="5 6">
    <name type="scientific">Teladorsagia circumcincta</name>
    <name type="common">Brown stomach worm</name>
    <name type="synonym">Ostertagia circumcincta</name>
    <dbReference type="NCBI Taxonomy" id="45464"/>
    <lineage>
        <taxon>Eukaryota</taxon>
        <taxon>Metazoa</taxon>
        <taxon>Ecdysozoa</taxon>
        <taxon>Nematoda</taxon>
        <taxon>Chromadorea</taxon>
        <taxon>Rhabditida</taxon>
        <taxon>Rhabditina</taxon>
        <taxon>Rhabditomorpha</taxon>
        <taxon>Strongyloidea</taxon>
        <taxon>Trichostrongylidae</taxon>
        <taxon>Teladorsagia</taxon>
    </lineage>
</organism>
<dbReference type="EMBL" id="KZ355969">
    <property type="protein sequence ID" value="PIO60186.1"/>
    <property type="molecule type" value="Genomic_DNA"/>
</dbReference>
<gene>
    <name evidence="5" type="ORF">TELCIR_18324</name>
</gene>
<feature type="domain" description="SAM-dependent MTase TRM10-type" evidence="4">
    <location>
        <begin position="1"/>
        <end position="211"/>
    </location>
</feature>
<dbReference type="GO" id="GO:0032259">
    <property type="term" value="P:methylation"/>
    <property type="evidence" value="ECO:0007669"/>
    <property type="project" value="UniProtKB-KW"/>
</dbReference>
<evidence type="ECO:0000256" key="3">
    <source>
        <dbReference type="ARBA" id="ARBA00022691"/>
    </source>
</evidence>
<dbReference type="GO" id="GO:0008168">
    <property type="term" value="F:methyltransferase activity"/>
    <property type="evidence" value="ECO:0007669"/>
    <property type="project" value="UniProtKB-KW"/>
</dbReference>
<dbReference type="OrthoDB" id="278300at2759"/>
<protein>
    <submittedName>
        <fullName evidence="5">tRNA (Guanine-N(1)-)-methyltransferase</fullName>
    </submittedName>
</protein>
<reference evidence="5 6" key="1">
    <citation type="submission" date="2015-09" db="EMBL/GenBank/DDBJ databases">
        <title>Draft genome of the parasitic nematode Teladorsagia circumcincta isolate WARC Sus (inbred).</title>
        <authorList>
            <person name="Mitreva M."/>
        </authorList>
    </citation>
    <scope>NUCLEOTIDE SEQUENCE [LARGE SCALE GENOMIC DNA]</scope>
    <source>
        <strain evidence="5 6">S</strain>
    </source>
</reference>
<dbReference type="AlphaFoldDB" id="A0A2G9TQA8"/>
<evidence type="ECO:0000259" key="4">
    <source>
        <dbReference type="PROSITE" id="PS51675"/>
    </source>
</evidence>
<keyword evidence="3" id="KW-0949">S-adenosyl-L-methionine</keyword>
<dbReference type="Gene3D" id="3.40.1280.30">
    <property type="match status" value="1"/>
</dbReference>
<evidence type="ECO:0000256" key="2">
    <source>
        <dbReference type="ARBA" id="ARBA00022679"/>
    </source>
</evidence>
<dbReference type="GO" id="GO:0097745">
    <property type="term" value="P:mitochondrial tRNA 5'-end processing"/>
    <property type="evidence" value="ECO:0007669"/>
    <property type="project" value="TreeGrafter"/>
</dbReference>
<dbReference type="InterPro" id="IPR038459">
    <property type="entry name" value="MT_TRM10-typ_sf"/>
</dbReference>
<dbReference type="GO" id="GO:0005654">
    <property type="term" value="C:nucleoplasm"/>
    <property type="evidence" value="ECO:0007669"/>
    <property type="project" value="TreeGrafter"/>
</dbReference>
<feature type="non-terminal residue" evidence="5">
    <location>
        <position position="1"/>
    </location>
</feature>
<evidence type="ECO:0000256" key="1">
    <source>
        <dbReference type="ARBA" id="ARBA00022603"/>
    </source>
</evidence>
<dbReference type="InterPro" id="IPR007356">
    <property type="entry name" value="tRNA_m1G_MeTrfase_euk"/>
</dbReference>
<accession>A0A2G9TQA8</accession>
<keyword evidence="2 5" id="KW-0808">Transferase</keyword>
<dbReference type="GO" id="GO:0005739">
    <property type="term" value="C:mitochondrion"/>
    <property type="evidence" value="ECO:0007669"/>
    <property type="project" value="TreeGrafter"/>
</dbReference>
<name>A0A2G9TQA8_TELCI</name>
<keyword evidence="6" id="KW-1185">Reference proteome</keyword>
<dbReference type="InterPro" id="IPR028564">
    <property type="entry name" value="MT_TRM10-typ"/>
</dbReference>
<sequence>VKQQYKKTRINSHHYICAGEEPLGMKRLENLWLRSAWKFRRVFRLEGQTIAPIQWGKPLLTSIPDKSLDERLDDSQKRRLQNIVEEARAYLGQGPGIPSFTDLFPRERIVYLSPDAEEVIEDVQEHDVFVLGGIVDRVPEKGIPRKASLETAIAEEVRSMKLPLDKYVTWKSGTKFLTLTAVFSILRNTYNSGGDWETALRNFYTSKSAVGLDLADKELRY</sequence>